<feature type="compositionally biased region" description="Polar residues" evidence="1">
    <location>
        <begin position="1"/>
        <end position="13"/>
    </location>
</feature>
<dbReference type="EMBL" id="DS995704">
    <property type="protein sequence ID" value="EEQ31639.1"/>
    <property type="molecule type" value="Genomic_DNA"/>
</dbReference>
<feature type="compositionally biased region" description="Basic and acidic residues" evidence="1">
    <location>
        <begin position="66"/>
        <end position="75"/>
    </location>
</feature>
<accession>C5FPN4</accession>
<dbReference type="eggNOG" id="ENOG502RPZN">
    <property type="taxonomic scope" value="Eukaryota"/>
</dbReference>
<dbReference type="OrthoDB" id="10478525at2759"/>
<evidence type="ECO:0000313" key="3">
    <source>
        <dbReference type="Proteomes" id="UP000002035"/>
    </source>
</evidence>
<dbReference type="RefSeq" id="XP_002846721.1">
    <property type="nucleotide sequence ID" value="XM_002846675.1"/>
</dbReference>
<name>C5FPN4_ARTOC</name>
<proteinExistence type="predicted"/>
<dbReference type="AlphaFoldDB" id="C5FPN4"/>
<dbReference type="VEuPathDB" id="FungiDB:MCYG_04458"/>
<gene>
    <name evidence="2" type="ORF">MCYG_04458</name>
</gene>
<organism evidence="2 3">
    <name type="scientific">Arthroderma otae (strain ATCC MYA-4605 / CBS 113480)</name>
    <name type="common">Microsporum canis</name>
    <dbReference type="NCBI Taxonomy" id="554155"/>
    <lineage>
        <taxon>Eukaryota</taxon>
        <taxon>Fungi</taxon>
        <taxon>Dikarya</taxon>
        <taxon>Ascomycota</taxon>
        <taxon>Pezizomycotina</taxon>
        <taxon>Eurotiomycetes</taxon>
        <taxon>Eurotiomycetidae</taxon>
        <taxon>Onygenales</taxon>
        <taxon>Arthrodermataceae</taxon>
        <taxon>Microsporum</taxon>
    </lineage>
</organism>
<dbReference type="Proteomes" id="UP000002035">
    <property type="component" value="Unassembled WGS sequence"/>
</dbReference>
<keyword evidence="3" id="KW-1185">Reference proteome</keyword>
<dbReference type="OMA" id="MPIDSFE"/>
<dbReference type="HOGENOM" id="CLU_1876905_0_0_1"/>
<dbReference type="GeneID" id="9229835"/>
<protein>
    <submittedName>
        <fullName evidence="2">Uncharacterized protein</fullName>
    </submittedName>
</protein>
<feature type="compositionally biased region" description="Basic residues" evidence="1">
    <location>
        <begin position="129"/>
        <end position="138"/>
    </location>
</feature>
<feature type="region of interest" description="Disordered" evidence="1">
    <location>
        <begin position="66"/>
        <end position="138"/>
    </location>
</feature>
<evidence type="ECO:0000313" key="2">
    <source>
        <dbReference type="EMBL" id="EEQ31639.1"/>
    </source>
</evidence>
<sequence>MGSVTSSLSESTTGRGHSRRHKRRHSKGGRKRQSSSGSEGTALNMLLLVALEYMKIEIEIAKIRLSRAKNEESHAARARRRERTPVAQESRGRECRESMSIDGFQDTRNFDGLPYHNIPDPRAQMTMHDRHRMSRRGP</sequence>
<evidence type="ECO:0000256" key="1">
    <source>
        <dbReference type="SAM" id="MobiDB-lite"/>
    </source>
</evidence>
<reference evidence="3" key="1">
    <citation type="journal article" date="2012" name="MBio">
        <title>Comparative genome analysis of Trichophyton rubrum and related dermatophytes reveals candidate genes involved in infection.</title>
        <authorList>
            <person name="Martinez D.A."/>
            <person name="Oliver B.G."/>
            <person name="Graeser Y."/>
            <person name="Goldberg J.M."/>
            <person name="Li W."/>
            <person name="Martinez-Rossi N.M."/>
            <person name="Monod M."/>
            <person name="Shelest E."/>
            <person name="Barton R.C."/>
            <person name="Birch E."/>
            <person name="Brakhage A.A."/>
            <person name="Chen Z."/>
            <person name="Gurr S.J."/>
            <person name="Heiman D."/>
            <person name="Heitman J."/>
            <person name="Kosti I."/>
            <person name="Rossi A."/>
            <person name="Saif S."/>
            <person name="Samalova M."/>
            <person name="Saunders C.W."/>
            <person name="Shea T."/>
            <person name="Summerbell R.C."/>
            <person name="Xu J."/>
            <person name="Young S."/>
            <person name="Zeng Q."/>
            <person name="Birren B.W."/>
            <person name="Cuomo C.A."/>
            <person name="White T.C."/>
        </authorList>
    </citation>
    <scope>NUCLEOTIDE SEQUENCE [LARGE SCALE GENOMIC DNA]</scope>
    <source>
        <strain evidence="3">ATCC MYA-4605 / CBS 113480</strain>
    </source>
</reference>
<feature type="compositionally biased region" description="Basic residues" evidence="1">
    <location>
        <begin position="16"/>
        <end position="33"/>
    </location>
</feature>
<feature type="compositionally biased region" description="Basic and acidic residues" evidence="1">
    <location>
        <begin position="90"/>
        <end position="99"/>
    </location>
</feature>
<feature type="region of interest" description="Disordered" evidence="1">
    <location>
        <begin position="1"/>
        <end position="41"/>
    </location>
</feature>